<feature type="domain" description="Crinkler effector protein N-terminal" evidence="4">
    <location>
        <begin position="11"/>
        <end position="108"/>
    </location>
</feature>
<reference evidence="5" key="1">
    <citation type="submission" date="2021-06" db="EMBL/GenBank/DDBJ databases">
        <authorList>
            <person name="Kallberg Y."/>
            <person name="Tangrot J."/>
            <person name="Rosling A."/>
        </authorList>
    </citation>
    <scope>NUCLEOTIDE SEQUENCE</scope>
    <source>
        <strain evidence="5">87-6 pot B 2015</strain>
    </source>
</reference>
<sequence>MSNIAPSGTLINLWCIIRENRSIFKITIGTGNDLIDLRKVIKEERKPRFDDFAPDELILWRTNVASNVLRNKETAIEPYLNEKLKDPANTVENTFQNVVGNNNIRVVVGVPVTDDPLRQSFANFLNIPDDVSDISSHLMFVDRYEEIKNLMRNMKNLHNLINNLDNIPEPKKHVMFTTAVGTAGKGKATFARRAYYEKDIYLNVTGEGLSNVVQECLYAGLNFRIDCSSFEGEELKIDMEPEKPFGKRLLYEALKYHLRGKTIDEFFKILGEFSIDLVDILKLILEYHPCK</sequence>
<evidence type="ECO:0000313" key="6">
    <source>
        <dbReference type="Proteomes" id="UP000789375"/>
    </source>
</evidence>
<comment type="caution">
    <text evidence="5">The sequence shown here is derived from an EMBL/GenBank/DDBJ whole genome shotgun (WGS) entry which is preliminary data.</text>
</comment>
<proteinExistence type="predicted"/>
<accession>A0A9N9BHY5</accession>
<dbReference type="Pfam" id="PF20147">
    <property type="entry name" value="Crinkler"/>
    <property type="match status" value="1"/>
</dbReference>
<evidence type="ECO:0000313" key="5">
    <source>
        <dbReference type="EMBL" id="CAG8568633.1"/>
    </source>
</evidence>
<dbReference type="EMBL" id="CAJVPP010001692">
    <property type="protein sequence ID" value="CAG8568633.1"/>
    <property type="molecule type" value="Genomic_DNA"/>
</dbReference>
<dbReference type="AlphaFoldDB" id="A0A9N9BHY5"/>
<evidence type="ECO:0000256" key="2">
    <source>
        <dbReference type="ARBA" id="ARBA00004613"/>
    </source>
</evidence>
<dbReference type="Proteomes" id="UP000789375">
    <property type="component" value="Unassembled WGS sequence"/>
</dbReference>
<keyword evidence="6" id="KW-1185">Reference proteome</keyword>
<gene>
    <name evidence="5" type="ORF">FMOSSE_LOCUS7337</name>
</gene>
<keyword evidence="3" id="KW-0964">Secreted</keyword>
<evidence type="ECO:0000256" key="3">
    <source>
        <dbReference type="ARBA" id="ARBA00022525"/>
    </source>
</evidence>
<dbReference type="GO" id="GO:0043657">
    <property type="term" value="C:host cell"/>
    <property type="evidence" value="ECO:0007669"/>
    <property type="project" value="UniProtKB-SubCell"/>
</dbReference>
<name>A0A9N9BHY5_FUNMO</name>
<dbReference type="InterPro" id="IPR045379">
    <property type="entry name" value="Crinkler_N"/>
</dbReference>
<comment type="subcellular location">
    <subcellularLocation>
        <location evidence="1">Host cell</location>
    </subcellularLocation>
    <subcellularLocation>
        <location evidence="2">Secreted</location>
    </subcellularLocation>
</comment>
<evidence type="ECO:0000259" key="4">
    <source>
        <dbReference type="Pfam" id="PF20147"/>
    </source>
</evidence>
<protein>
    <submittedName>
        <fullName evidence="5">6572_t:CDS:1</fullName>
    </submittedName>
</protein>
<organism evidence="5 6">
    <name type="scientific">Funneliformis mosseae</name>
    <name type="common">Endomycorrhizal fungus</name>
    <name type="synonym">Glomus mosseae</name>
    <dbReference type="NCBI Taxonomy" id="27381"/>
    <lineage>
        <taxon>Eukaryota</taxon>
        <taxon>Fungi</taxon>
        <taxon>Fungi incertae sedis</taxon>
        <taxon>Mucoromycota</taxon>
        <taxon>Glomeromycotina</taxon>
        <taxon>Glomeromycetes</taxon>
        <taxon>Glomerales</taxon>
        <taxon>Glomeraceae</taxon>
        <taxon>Funneliformis</taxon>
    </lineage>
</organism>
<dbReference type="GO" id="GO:0005576">
    <property type="term" value="C:extracellular region"/>
    <property type="evidence" value="ECO:0007669"/>
    <property type="project" value="UniProtKB-SubCell"/>
</dbReference>
<evidence type="ECO:0000256" key="1">
    <source>
        <dbReference type="ARBA" id="ARBA00004340"/>
    </source>
</evidence>